<dbReference type="HOGENOM" id="CLU_036604_13_5_12"/>
<dbReference type="OrthoDB" id="9795247at2"/>
<dbReference type="STRING" id="744872.Spica_0976"/>
<organism evidence="3 4">
    <name type="scientific">Gracilinema caldarium (strain ATCC 51460 / DSM 7334 / H1)</name>
    <name type="common">Treponema caldarium</name>
    <dbReference type="NCBI Taxonomy" id="744872"/>
    <lineage>
        <taxon>Bacteria</taxon>
        <taxon>Pseudomonadati</taxon>
        <taxon>Spirochaetota</taxon>
        <taxon>Spirochaetia</taxon>
        <taxon>Spirochaetales</taxon>
        <taxon>Breznakiellaceae</taxon>
        <taxon>Gracilinema</taxon>
    </lineage>
</organism>
<dbReference type="Pfam" id="PF00480">
    <property type="entry name" value="ROK"/>
    <property type="match status" value="1"/>
</dbReference>
<dbReference type="SUPFAM" id="SSF53067">
    <property type="entry name" value="Actin-like ATPase domain"/>
    <property type="match status" value="1"/>
</dbReference>
<dbReference type="AlphaFoldDB" id="F8F2L1"/>
<protein>
    <submittedName>
        <fullName evidence="3">Regulatory protein MarR</fullName>
    </submittedName>
</protein>
<reference evidence="4" key="1">
    <citation type="journal article" date="2013" name="Stand. Genomic Sci.">
        <title>Genome sequence of the thermophilic fresh-water bacterium Spirochaeta caldaria type strain (H1(T)), reclassification of Spirochaeta caldaria, Spirochaeta stenostrepta, and Spirochaeta zuelzerae in the genus Treponema as Treponema caldaria comb. nov., Treponema stenostrepta comb. nov., and Treponema zuelzerae comb. nov., and emendation of the genus Treponema.</title>
        <authorList>
            <person name="Abt B."/>
            <person name="Goker M."/>
            <person name="Scheuner C."/>
            <person name="Han C."/>
            <person name="Lu M."/>
            <person name="Misra M."/>
            <person name="Lapidus A."/>
            <person name="Nolan M."/>
            <person name="Lucas S."/>
            <person name="Hammon N."/>
            <person name="Deshpande S."/>
            <person name="Cheng J.F."/>
            <person name="Tapia R."/>
            <person name="Goodwin L.A."/>
            <person name="Pitluck S."/>
            <person name="Liolios K."/>
            <person name="Pagani I."/>
            <person name="Ivanova N."/>
            <person name="Mavromatis K."/>
            <person name="Mikhailova N."/>
            <person name="Huntemann M."/>
            <person name="Pati A."/>
            <person name="Chen A."/>
            <person name="Palaniappan K."/>
            <person name="Land M."/>
            <person name="Hauser L."/>
            <person name="Jeffries C.D."/>
            <person name="Rohde M."/>
            <person name="Spring S."/>
            <person name="Gronow S."/>
            <person name="Detter J.C."/>
            <person name="Bristow J."/>
            <person name="Eisen J.A."/>
            <person name="Markowitz V."/>
            <person name="Hugenholtz P."/>
            <person name="Kyrpides N.C."/>
            <person name="Woyke T."/>
            <person name="Klenk H.P."/>
        </authorList>
    </citation>
    <scope>NUCLEOTIDE SEQUENCE</scope>
    <source>
        <strain evidence="4">ATCC 51460 / DSM 7334 / H1</strain>
    </source>
</reference>
<dbReference type="GO" id="GO:0006355">
    <property type="term" value="P:regulation of DNA-templated transcription"/>
    <property type="evidence" value="ECO:0007669"/>
    <property type="project" value="UniProtKB-ARBA"/>
</dbReference>
<dbReference type="SUPFAM" id="SSF46785">
    <property type="entry name" value="Winged helix' DNA-binding domain"/>
    <property type="match status" value="1"/>
</dbReference>
<dbReference type="KEGG" id="scd:Spica_0976"/>
<dbReference type="eggNOG" id="COG1940">
    <property type="taxonomic scope" value="Bacteria"/>
</dbReference>
<dbReference type="InterPro" id="IPR000600">
    <property type="entry name" value="ROK"/>
</dbReference>
<dbReference type="CDD" id="cd00090">
    <property type="entry name" value="HTH_ARSR"/>
    <property type="match status" value="1"/>
</dbReference>
<dbReference type="Gene3D" id="3.30.420.40">
    <property type="match status" value="3"/>
</dbReference>
<dbReference type="PANTHER" id="PTHR18964:SF149">
    <property type="entry name" value="BIFUNCTIONAL UDP-N-ACETYLGLUCOSAMINE 2-EPIMERASE_N-ACETYLMANNOSAMINE KINASE"/>
    <property type="match status" value="1"/>
</dbReference>
<keyword evidence="4" id="KW-1185">Reference proteome</keyword>
<dbReference type="Proteomes" id="UP000000503">
    <property type="component" value="Chromosome"/>
</dbReference>
<gene>
    <name evidence="3" type="ordered locus">Spica_0976</name>
</gene>
<dbReference type="InterPro" id="IPR036390">
    <property type="entry name" value="WH_DNA-bd_sf"/>
</dbReference>
<dbReference type="InterPro" id="IPR036388">
    <property type="entry name" value="WH-like_DNA-bd_sf"/>
</dbReference>
<comment type="similarity">
    <text evidence="1">Belongs to the ROK (NagC/XylR) family.</text>
</comment>
<dbReference type="CDD" id="cd23763">
    <property type="entry name" value="ASKHA_ATPase_ROK"/>
    <property type="match status" value="1"/>
</dbReference>
<dbReference type="Gene3D" id="1.10.10.10">
    <property type="entry name" value="Winged helix-like DNA-binding domain superfamily/Winged helix DNA-binding domain"/>
    <property type="match status" value="1"/>
</dbReference>
<dbReference type="PANTHER" id="PTHR18964">
    <property type="entry name" value="ROK (REPRESSOR, ORF, KINASE) FAMILY"/>
    <property type="match status" value="1"/>
</dbReference>
<evidence type="ECO:0000259" key="2">
    <source>
        <dbReference type="PROSITE" id="PS50943"/>
    </source>
</evidence>
<accession>F8F2L1</accession>
<dbReference type="InterPro" id="IPR001387">
    <property type="entry name" value="Cro/C1-type_HTH"/>
</dbReference>
<dbReference type="RefSeq" id="WP_013968437.1">
    <property type="nucleotide sequence ID" value="NC_015732.1"/>
</dbReference>
<dbReference type="PROSITE" id="PS50943">
    <property type="entry name" value="HTH_CROC1"/>
    <property type="match status" value="1"/>
</dbReference>
<dbReference type="InterPro" id="IPR000835">
    <property type="entry name" value="HTH_MarR-typ"/>
</dbReference>
<evidence type="ECO:0000256" key="1">
    <source>
        <dbReference type="ARBA" id="ARBA00006479"/>
    </source>
</evidence>
<name>F8F2L1_GRAC1</name>
<evidence type="ECO:0000313" key="3">
    <source>
        <dbReference type="EMBL" id="AEJ19126.1"/>
    </source>
</evidence>
<dbReference type="InterPro" id="IPR011991">
    <property type="entry name" value="ArsR-like_HTH"/>
</dbReference>
<dbReference type="Pfam" id="PF12802">
    <property type="entry name" value="MarR_2"/>
    <property type="match status" value="1"/>
</dbReference>
<feature type="domain" description="HTH cro/C1-type" evidence="2">
    <location>
        <begin position="14"/>
        <end position="42"/>
    </location>
</feature>
<sequence>MIEGKNEYYGSRILSILYKQPGLSRSDLAELLNLDRGTVSRIVQYLLSNGLVEEGEEIQESSDQAGRKKIPLFISDTSGYTIGLEVQCEFIKYGALSPLGRELGSGIMYRHGKGNLLKDILTAVELARKNLQIQTEAPLMGVGIALSGLVDPIHGILLFSLTLGAKEAPLALGKALEDQLGVPVFLDNDAKCCCYEVLSWPYQGPGAKLDNFIYTFCEFIENPQDKDRYDRIGIGTAVVLHEKIYYGSRFAAGEFKNLYANPDIPGQFGRNTCDYFTLMRSDPERRSLFIHDLAGSMAYLANFLDIQLVYMGGGIERYGAELQQAFDRAIETTWLYQEYLPRQIQIQFASSDEKPAVRGAAAMVHRHIFAGPIHEGKERTGLAYLQALPGW</sequence>
<dbReference type="EMBL" id="CP002868">
    <property type="protein sequence ID" value="AEJ19126.1"/>
    <property type="molecule type" value="Genomic_DNA"/>
</dbReference>
<proteinExistence type="inferred from homology"/>
<dbReference type="InterPro" id="IPR043129">
    <property type="entry name" value="ATPase_NBD"/>
</dbReference>
<evidence type="ECO:0000313" key="4">
    <source>
        <dbReference type="Proteomes" id="UP000000503"/>
    </source>
</evidence>